<dbReference type="AlphaFoldDB" id="A0A426XDX0"/>
<evidence type="ECO:0000313" key="2">
    <source>
        <dbReference type="Proteomes" id="UP000287651"/>
    </source>
</evidence>
<accession>A0A426XDX0</accession>
<evidence type="ECO:0000313" key="1">
    <source>
        <dbReference type="EMBL" id="RRT37669.1"/>
    </source>
</evidence>
<gene>
    <name evidence="1" type="ORF">B296_00044526</name>
</gene>
<sequence length="105" mass="11336">MPVSYQVLLRRICTRSTDLINSSSSAAFVKAGVWRETIPHRPVVASITTASHVATFTATKRLPTTAVALAPTVGHLTLPSLSQQPPAPAILNRWLLSSSSRALYR</sequence>
<comment type="caution">
    <text evidence="1">The sequence shown here is derived from an EMBL/GenBank/DDBJ whole genome shotgun (WGS) entry which is preliminary data.</text>
</comment>
<dbReference type="Proteomes" id="UP000287651">
    <property type="component" value="Unassembled WGS sequence"/>
</dbReference>
<reference evidence="1 2" key="1">
    <citation type="journal article" date="2014" name="Agronomy (Basel)">
        <title>A Draft Genome Sequence for Ensete ventricosum, the Drought-Tolerant Tree Against Hunger.</title>
        <authorList>
            <person name="Harrison J."/>
            <person name="Moore K.A."/>
            <person name="Paszkiewicz K."/>
            <person name="Jones T."/>
            <person name="Grant M."/>
            <person name="Ambacheew D."/>
            <person name="Muzemil S."/>
            <person name="Studholme D.J."/>
        </authorList>
    </citation>
    <scope>NUCLEOTIDE SEQUENCE [LARGE SCALE GENOMIC DNA]</scope>
</reference>
<name>A0A426XDX0_ENSVE</name>
<proteinExistence type="predicted"/>
<organism evidence="1 2">
    <name type="scientific">Ensete ventricosum</name>
    <name type="common">Abyssinian banana</name>
    <name type="synonym">Musa ensete</name>
    <dbReference type="NCBI Taxonomy" id="4639"/>
    <lineage>
        <taxon>Eukaryota</taxon>
        <taxon>Viridiplantae</taxon>
        <taxon>Streptophyta</taxon>
        <taxon>Embryophyta</taxon>
        <taxon>Tracheophyta</taxon>
        <taxon>Spermatophyta</taxon>
        <taxon>Magnoliopsida</taxon>
        <taxon>Liliopsida</taxon>
        <taxon>Zingiberales</taxon>
        <taxon>Musaceae</taxon>
        <taxon>Ensete</taxon>
    </lineage>
</organism>
<dbReference type="EMBL" id="AMZH03022029">
    <property type="protein sequence ID" value="RRT37669.1"/>
    <property type="molecule type" value="Genomic_DNA"/>
</dbReference>
<protein>
    <submittedName>
        <fullName evidence="1">Uncharacterized protein</fullName>
    </submittedName>
</protein>